<dbReference type="EMBL" id="LGGN01000153">
    <property type="protein sequence ID" value="KUK77217.1"/>
    <property type="molecule type" value="Genomic_DNA"/>
</dbReference>
<organism evidence="3 4">
    <name type="scientific">Proteiniphilum acetatigenes</name>
    <dbReference type="NCBI Taxonomy" id="294710"/>
    <lineage>
        <taxon>Bacteria</taxon>
        <taxon>Pseudomonadati</taxon>
        <taxon>Bacteroidota</taxon>
        <taxon>Bacteroidia</taxon>
        <taxon>Bacteroidales</taxon>
        <taxon>Dysgonomonadaceae</taxon>
        <taxon>Proteiniphilum</taxon>
    </lineage>
</organism>
<feature type="coiled-coil region" evidence="1">
    <location>
        <begin position="91"/>
        <end position="125"/>
    </location>
</feature>
<sequence>MKYSIVPYLFIFLAGLLMISSCQNRPKEVLSRNEMEQLLYDIYLAEATMEHEYQLFNTPEKKEAYINRLFASHGVTQAEWDSSLSWYSDRIDLYLKMNDSVKARLERARKEVDAEIARQAALKVQDPRTLPLSYIPRHYLFTSSAADRGFRFRLLEPDINERITSDQFSFTFSVIGIPSNFSHRLTSLLTLEYGDTTIYLPQRITENSSYRFTAMKYLPGDSITEIRGDTLREIYGYLHLHDSLKSSTLIQLYDIRLGNVIADSAQFIPSRAEISALQDRDPLLQDTLRVR</sequence>
<dbReference type="AlphaFoldDB" id="A0A117M079"/>
<keyword evidence="1" id="KW-0175">Coiled coil</keyword>
<proteinExistence type="predicted"/>
<evidence type="ECO:0000259" key="2">
    <source>
        <dbReference type="Pfam" id="PF14129"/>
    </source>
</evidence>
<feature type="domain" description="DUF4296" evidence="2">
    <location>
        <begin position="26"/>
        <end position="110"/>
    </location>
</feature>
<comment type="caution">
    <text evidence="3">The sequence shown here is derived from an EMBL/GenBank/DDBJ whole genome shotgun (WGS) entry which is preliminary data.</text>
</comment>
<reference evidence="4" key="1">
    <citation type="journal article" date="2015" name="MBio">
        <title>Genome-Resolved Metagenomic Analysis Reveals Roles for Candidate Phyla and Other Microbial Community Members in Biogeochemical Transformations in Oil Reservoirs.</title>
        <authorList>
            <person name="Hu P."/>
            <person name="Tom L."/>
            <person name="Singh A."/>
            <person name="Thomas B.C."/>
            <person name="Baker B.J."/>
            <person name="Piceno Y.M."/>
            <person name="Andersen G.L."/>
            <person name="Banfield J.F."/>
        </authorList>
    </citation>
    <scope>NUCLEOTIDE SEQUENCE [LARGE SCALE GENOMIC DNA]</scope>
</reference>
<protein>
    <recommendedName>
        <fullName evidence="2">DUF4296 domain-containing protein</fullName>
    </recommendedName>
</protein>
<evidence type="ECO:0000313" key="4">
    <source>
        <dbReference type="Proteomes" id="UP000053860"/>
    </source>
</evidence>
<accession>A0A117M079</accession>
<dbReference type="Proteomes" id="UP000053860">
    <property type="component" value="Unassembled WGS sequence"/>
</dbReference>
<dbReference type="InterPro" id="IPR025381">
    <property type="entry name" value="DUF4296"/>
</dbReference>
<evidence type="ECO:0000313" key="3">
    <source>
        <dbReference type="EMBL" id="KUK77217.1"/>
    </source>
</evidence>
<dbReference type="PROSITE" id="PS51257">
    <property type="entry name" value="PROKAR_LIPOPROTEIN"/>
    <property type="match status" value="1"/>
</dbReference>
<name>A0A117M079_9BACT</name>
<gene>
    <name evidence="3" type="ORF">XD92_0877</name>
</gene>
<evidence type="ECO:0000256" key="1">
    <source>
        <dbReference type="SAM" id="Coils"/>
    </source>
</evidence>
<dbReference type="Pfam" id="PF14129">
    <property type="entry name" value="DUF4296"/>
    <property type="match status" value="1"/>
</dbReference>